<accession>A0A290Q4S9</accession>
<evidence type="ECO:0000256" key="1">
    <source>
        <dbReference type="SAM" id="MobiDB-lite"/>
    </source>
</evidence>
<keyword evidence="3" id="KW-1185">Reference proteome</keyword>
<evidence type="ECO:0000313" key="2">
    <source>
        <dbReference type="EMBL" id="ATC63494.1"/>
    </source>
</evidence>
<gene>
    <name evidence="2" type="ORF">CMV30_05725</name>
</gene>
<name>A0A290Q4S9_9BACT</name>
<dbReference type="AlphaFoldDB" id="A0A290Q4S9"/>
<dbReference type="KEGG" id="vbh:CMV30_05725"/>
<sequence length="130" mass="14275">MDLSLGQHFASSTPARTKSKTSPQPPPSPRRTTKHTFLTALTAIPVRASPRPTPQPARAHSRPPTDSPLPPHILSPFYSSAHAARTRIQFHNNHIFPPSLVVQNTPGFFLGNSPFKKNHQSLYSLALVSE</sequence>
<feature type="region of interest" description="Disordered" evidence="1">
    <location>
        <begin position="1"/>
        <end position="73"/>
    </location>
</feature>
<reference evidence="2 3" key="1">
    <citation type="submission" date="2017-09" db="EMBL/GenBank/DDBJ databases">
        <title>Complete genome sequence of Verrucomicrobial strain HZ-65, isolated from freshwater.</title>
        <authorList>
            <person name="Choi A."/>
        </authorList>
    </citation>
    <scope>NUCLEOTIDE SEQUENCE [LARGE SCALE GENOMIC DNA]</scope>
    <source>
        <strain evidence="2 3">HZ-65</strain>
    </source>
</reference>
<proteinExistence type="predicted"/>
<organism evidence="2 3">
    <name type="scientific">Nibricoccus aquaticus</name>
    <dbReference type="NCBI Taxonomy" id="2576891"/>
    <lineage>
        <taxon>Bacteria</taxon>
        <taxon>Pseudomonadati</taxon>
        <taxon>Verrucomicrobiota</taxon>
        <taxon>Opitutia</taxon>
        <taxon>Opitutales</taxon>
        <taxon>Opitutaceae</taxon>
        <taxon>Nibricoccus</taxon>
    </lineage>
</organism>
<protein>
    <submittedName>
        <fullName evidence="2">Uncharacterized protein</fullName>
    </submittedName>
</protein>
<dbReference type="EMBL" id="CP023344">
    <property type="protein sequence ID" value="ATC63494.1"/>
    <property type="molecule type" value="Genomic_DNA"/>
</dbReference>
<evidence type="ECO:0000313" key="3">
    <source>
        <dbReference type="Proteomes" id="UP000217265"/>
    </source>
</evidence>
<dbReference type="Proteomes" id="UP000217265">
    <property type="component" value="Chromosome"/>
</dbReference>